<dbReference type="Pfam" id="PF23256">
    <property type="entry name" value="CHX17_2nd"/>
    <property type="match status" value="1"/>
</dbReference>
<dbReference type="Gene3D" id="3.40.50.12370">
    <property type="match status" value="1"/>
</dbReference>
<accession>A0A371HP38</accession>
<proteinExistence type="inferred from homology"/>
<feature type="transmembrane region" description="Helical" evidence="11">
    <location>
        <begin position="345"/>
        <end position="373"/>
    </location>
</feature>
<keyword evidence="7 11" id="KW-1133">Transmembrane helix</keyword>
<feature type="transmembrane region" description="Helical" evidence="11">
    <location>
        <begin position="121"/>
        <end position="144"/>
    </location>
</feature>
<feature type="transmembrane region" description="Helical" evidence="11">
    <location>
        <begin position="26"/>
        <end position="44"/>
    </location>
</feature>
<dbReference type="Pfam" id="PF00999">
    <property type="entry name" value="Na_H_Exchanger"/>
    <property type="match status" value="1"/>
</dbReference>
<dbReference type="GO" id="GO:0015297">
    <property type="term" value="F:antiporter activity"/>
    <property type="evidence" value="ECO:0007669"/>
    <property type="project" value="UniProtKB-KW"/>
</dbReference>
<feature type="domain" description="Cation/H(+) antiporter central" evidence="13">
    <location>
        <begin position="481"/>
        <end position="615"/>
    </location>
</feature>
<organism evidence="15 16">
    <name type="scientific">Mucuna pruriens</name>
    <name type="common">Velvet bean</name>
    <name type="synonym">Dolichos pruriens</name>
    <dbReference type="NCBI Taxonomy" id="157652"/>
    <lineage>
        <taxon>Eukaryota</taxon>
        <taxon>Viridiplantae</taxon>
        <taxon>Streptophyta</taxon>
        <taxon>Embryophyta</taxon>
        <taxon>Tracheophyta</taxon>
        <taxon>Spermatophyta</taxon>
        <taxon>Magnoliopsida</taxon>
        <taxon>eudicotyledons</taxon>
        <taxon>Gunneridae</taxon>
        <taxon>Pentapetalae</taxon>
        <taxon>rosids</taxon>
        <taxon>fabids</taxon>
        <taxon>Fabales</taxon>
        <taxon>Fabaceae</taxon>
        <taxon>Papilionoideae</taxon>
        <taxon>50 kb inversion clade</taxon>
        <taxon>NPAAA clade</taxon>
        <taxon>indigoferoid/millettioid clade</taxon>
        <taxon>Phaseoleae</taxon>
        <taxon>Mucuna</taxon>
    </lineage>
</organism>
<dbReference type="GO" id="GO:0006813">
    <property type="term" value="P:potassium ion transport"/>
    <property type="evidence" value="ECO:0007669"/>
    <property type="project" value="UniProtKB-KW"/>
</dbReference>
<evidence type="ECO:0000256" key="10">
    <source>
        <dbReference type="ARBA" id="ARBA00038341"/>
    </source>
</evidence>
<dbReference type="OrthoDB" id="2687058at2759"/>
<dbReference type="PANTHER" id="PTHR32468">
    <property type="entry name" value="CATION/H + ANTIPORTER"/>
    <property type="match status" value="1"/>
</dbReference>
<dbReference type="GO" id="GO:1902600">
    <property type="term" value="P:proton transmembrane transport"/>
    <property type="evidence" value="ECO:0007669"/>
    <property type="project" value="InterPro"/>
</dbReference>
<dbReference type="GO" id="GO:0016020">
    <property type="term" value="C:membrane"/>
    <property type="evidence" value="ECO:0007669"/>
    <property type="project" value="UniProtKB-SubCell"/>
</dbReference>
<keyword evidence="2" id="KW-0813">Transport</keyword>
<evidence type="ECO:0000313" key="16">
    <source>
        <dbReference type="Proteomes" id="UP000257109"/>
    </source>
</evidence>
<dbReference type="GO" id="GO:0012505">
    <property type="term" value="C:endomembrane system"/>
    <property type="evidence" value="ECO:0007669"/>
    <property type="project" value="TreeGrafter"/>
</dbReference>
<dbReference type="Proteomes" id="UP000257109">
    <property type="component" value="Unassembled WGS sequence"/>
</dbReference>
<dbReference type="AlphaFoldDB" id="A0A371HP38"/>
<dbReference type="InterPro" id="IPR038770">
    <property type="entry name" value="Na+/solute_symporter_sf"/>
</dbReference>
<gene>
    <name evidence="15" type="primary">CHX20</name>
    <name evidence="15" type="ORF">CR513_11711</name>
</gene>
<feature type="transmembrane region" description="Helical" evidence="11">
    <location>
        <begin position="408"/>
        <end position="430"/>
    </location>
</feature>
<feature type="transmembrane region" description="Helical" evidence="11">
    <location>
        <begin position="156"/>
        <end position="180"/>
    </location>
</feature>
<feature type="transmembrane region" description="Helical" evidence="11">
    <location>
        <begin position="192"/>
        <end position="216"/>
    </location>
</feature>
<evidence type="ECO:0000256" key="5">
    <source>
        <dbReference type="ARBA" id="ARBA00022692"/>
    </source>
</evidence>
<keyword evidence="8" id="KW-0406">Ion transport</keyword>
<feature type="non-terminal residue" evidence="15">
    <location>
        <position position="1"/>
    </location>
</feature>
<comment type="similarity">
    <text evidence="10">Belongs to the monovalent cation:proton antiporter 2 (CPA2) transporter (TC 2.A.37) family. CHX (TC 2.A.37.4) subfamily.</text>
</comment>
<feature type="transmembrane region" description="Helical" evidence="11">
    <location>
        <begin position="85"/>
        <end position="109"/>
    </location>
</feature>
<feature type="transmembrane region" description="Helical" evidence="11">
    <location>
        <begin position="56"/>
        <end position="73"/>
    </location>
</feature>
<evidence type="ECO:0000256" key="9">
    <source>
        <dbReference type="ARBA" id="ARBA00023136"/>
    </source>
</evidence>
<keyword evidence="6" id="KW-0630">Potassium</keyword>
<dbReference type="PANTHER" id="PTHR32468:SF170">
    <property type="entry name" value="CATION_H+ EXCHANGER 3"/>
    <property type="match status" value="1"/>
</dbReference>
<feature type="domain" description="Cation/H(+) antiporter C-terminal" evidence="14">
    <location>
        <begin position="633"/>
        <end position="784"/>
    </location>
</feature>
<evidence type="ECO:0000259" key="12">
    <source>
        <dbReference type="Pfam" id="PF00999"/>
    </source>
</evidence>
<dbReference type="InterPro" id="IPR006153">
    <property type="entry name" value="Cation/H_exchanger_TM"/>
</dbReference>
<dbReference type="InterPro" id="IPR057291">
    <property type="entry name" value="CHX17_2nd"/>
</dbReference>
<dbReference type="FunFam" id="1.20.1530.20:FF:000003">
    <property type="entry name" value="Cation/H(+) antiporter 15"/>
    <property type="match status" value="1"/>
</dbReference>
<evidence type="ECO:0000256" key="6">
    <source>
        <dbReference type="ARBA" id="ARBA00022958"/>
    </source>
</evidence>
<feature type="transmembrane region" description="Helical" evidence="11">
    <location>
        <begin position="316"/>
        <end position="333"/>
    </location>
</feature>
<evidence type="ECO:0000256" key="11">
    <source>
        <dbReference type="SAM" id="Phobius"/>
    </source>
</evidence>
<evidence type="ECO:0000256" key="7">
    <source>
        <dbReference type="ARBA" id="ARBA00022989"/>
    </source>
</evidence>
<dbReference type="EMBL" id="QJKJ01002054">
    <property type="protein sequence ID" value="RDY04568.1"/>
    <property type="molecule type" value="Genomic_DNA"/>
</dbReference>
<feature type="transmembrane region" description="Helical" evidence="11">
    <location>
        <begin position="222"/>
        <end position="244"/>
    </location>
</feature>
<protein>
    <submittedName>
        <fullName evidence="15">Cation/H(+) antiporter 20</fullName>
    </submittedName>
</protein>
<keyword evidence="9 11" id="KW-0472">Membrane</keyword>
<evidence type="ECO:0000256" key="4">
    <source>
        <dbReference type="ARBA" id="ARBA00022538"/>
    </source>
</evidence>
<evidence type="ECO:0000256" key="1">
    <source>
        <dbReference type="ARBA" id="ARBA00004141"/>
    </source>
</evidence>
<dbReference type="GO" id="GO:0006885">
    <property type="term" value="P:regulation of pH"/>
    <property type="evidence" value="ECO:0007669"/>
    <property type="project" value="TreeGrafter"/>
</dbReference>
<evidence type="ECO:0000256" key="3">
    <source>
        <dbReference type="ARBA" id="ARBA00022449"/>
    </source>
</evidence>
<dbReference type="STRING" id="157652.A0A371HP38"/>
<dbReference type="InterPro" id="IPR057290">
    <property type="entry name" value="CHX17_C"/>
</dbReference>
<comment type="caution">
    <text evidence="15">The sequence shown here is derived from an EMBL/GenBank/DDBJ whole genome shotgun (WGS) entry which is preliminary data.</text>
</comment>
<evidence type="ECO:0000259" key="14">
    <source>
        <dbReference type="Pfam" id="PF23259"/>
    </source>
</evidence>
<name>A0A371HP38_MUCPR</name>
<feature type="transmembrane region" description="Helical" evidence="11">
    <location>
        <begin position="379"/>
        <end position="396"/>
    </location>
</feature>
<feature type="transmembrane region" description="Helical" evidence="11">
    <location>
        <begin position="265"/>
        <end position="296"/>
    </location>
</feature>
<dbReference type="Pfam" id="PF23259">
    <property type="entry name" value="CHX17_C"/>
    <property type="match status" value="1"/>
</dbReference>
<dbReference type="InterPro" id="IPR050794">
    <property type="entry name" value="CPA2_transporter"/>
</dbReference>
<evidence type="ECO:0000313" key="15">
    <source>
        <dbReference type="EMBL" id="RDY04568.1"/>
    </source>
</evidence>
<evidence type="ECO:0000259" key="13">
    <source>
        <dbReference type="Pfam" id="PF23256"/>
    </source>
</evidence>
<dbReference type="Gene3D" id="1.20.1530.20">
    <property type="match status" value="1"/>
</dbReference>
<feature type="non-terminal residue" evidence="15">
    <location>
        <position position="795"/>
    </location>
</feature>
<keyword evidence="4" id="KW-0633">Potassium transport</keyword>
<keyword evidence="16" id="KW-1185">Reference proteome</keyword>
<evidence type="ECO:0000256" key="2">
    <source>
        <dbReference type="ARBA" id="ARBA00022448"/>
    </source>
</evidence>
<evidence type="ECO:0000256" key="8">
    <source>
        <dbReference type="ARBA" id="ARBA00023065"/>
    </source>
</evidence>
<keyword evidence="3" id="KW-0050">Antiport</keyword>
<reference evidence="15" key="1">
    <citation type="submission" date="2018-05" db="EMBL/GenBank/DDBJ databases">
        <title>Draft genome of Mucuna pruriens seed.</title>
        <authorList>
            <person name="Nnadi N.E."/>
            <person name="Vos R."/>
            <person name="Hasami M.H."/>
            <person name="Devisetty U.K."/>
            <person name="Aguiy J.C."/>
        </authorList>
    </citation>
    <scope>NUCLEOTIDE SEQUENCE [LARGE SCALE GENOMIC DNA]</scope>
    <source>
        <strain evidence="15">JCA_2017</strain>
    </source>
</reference>
<comment type="subcellular location">
    <subcellularLocation>
        <location evidence="1">Membrane</location>
        <topology evidence="1">Multi-pass membrane protein</topology>
    </subcellularLocation>
</comment>
<sequence length="795" mass="87769">MRWNTSGTRTTSSEGSWQGDSPLNHALPLLIIQTILVVLLSRTLAFLLKPLRQPKVVAEIIGGILLGPSAIGRNKKFMHTVFPSWSISMLESVASLGLLFYLFLVGLELDIRTIRRRGKRALNIAVAGITLPFMFAVGLTFLLQRAIRSENRNVGYIQHFVFLGVSLSITAFPVLARILAELKLLTTRVGEIAMAAAAFNDVAAWVLLALAVALAGQGHKGTLFTSIWVLLSGMAFVGVMMILVRPLMNRVARKCSGEDDVLPEMYICLTLAGVMLSGLVTDMIGLHSIFGGFVFGLTIPNGSEFASRLTTRIEDFVSALLLPLYFASSGLKTDVTKLRSAVDWGLLLLVTSTACAGKIFGTFAVAVMCMLPLRESLTLGVLMNTKGLVELIVLNIGREKKVLNEEMFTILVLMALFTTFITTPIVLAIYKPSRIENSGSPKPSRLTDLQEKLHILACIHGPGNMPSLINFIESIRATNKSRLKLYVMQLTELTDSSSSILMVQRSRKNGFPFINRIKRGPMHDQIATAFQAYGEVGQVTVHHLTSISPLSTMHEDICHVAEKKGATMIVLPFHKRWGGEDEEVTQDLGQGWREVNQRVLQNAPCSVAVLVNRGGSRWCQQEPEASIAARRRVCIIFIGGPHDRKVLELGSRMAEHPQIRLLLVRFTSYKEAEDEGRNCISSTSTNNWVKEKELDEEAVNEFKAKWQESVEYIEKNATNITEEVLSIGKSKDYDLVIVGKRQQLELTTLTDIYFHPEHAELGPIGDLFASPGNGITSSLLVIQDPHLINPNEITL</sequence>
<keyword evidence="5 11" id="KW-0812">Transmembrane</keyword>
<feature type="domain" description="Cation/H+ exchanger transmembrane" evidence="12">
    <location>
        <begin position="37"/>
        <end position="426"/>
    </location>
</feature>